<evidence type="ECO:0000256" key="8">
    <source>
        <dbReference type="SAM" id="Phobius"/>
    </source>
</evidence>
<evidence type="ECO:0000256" key="1">
    <source>
        <dbReference type="ARBA" id="ARBA00004141"/>
    </source>
</evidence>
<feature type="transmembrane region" description="Helical" evidence="8">
    <location>
        <begin position="49"/>
        <end position="69"/>
    </location>
</feature>
<organism evidence="9 10">
    <name type="scientific">Gossypium raimondii</name>
    <name type="common">Peruvian cotton</name>
    <name type="synonym">Gossypium klotzschianum subsp. raimondii</name>
    <dbReference type="NCBI Taxonomy" id="29730"/>
    <lineage>
        <taxon>Eukaryota</taxon>
        <taxon>Viridiplantae</taxon>
        <taxon>Streptophyta</taxon>
        <taxon>Embryophyta</taxon>
        <taxon>Tracheophyta</taxon>
        <taxon>Spermatophyta</taxon>
        <taxon>Magnoliopsida</taxon>
        <taxon>eudicotyledons</taxon>
        <taxon>Gunneridae</taxon>
        <taxon>Pentapetalae</taxon>
        <taxon>rosids</taxon>
        <taxon>malvids</taxon>
        <taxon>Malvales</taxon>
        <taxon>Malvaceae</taxon>
        <taxon>Malvoideae</taxon>
        <taxon>Gossypium</taxon>
    </lineage>
</organism>
<keyword evidence="6" id="KW-0406">Ion transport</keyword>
<feature type="transmembrane region" description="Helical" evidence="8">
    <location>
        <begin position="6"/>
        <end position="37"/>
    </location>
</feature>
<evidence type="ECO:0008006" key="11">
    <source>
        <dbReference type="Google" id="ProtNLM"/>
    </source>
</evidence>
<comment type="subcellular location">
    <subcellularLocation>
        <location evidence="1">Membrane</location>
        <topology evidence="1">Multi-pass membrane protein</topology>
    </subcellularLocation>
</comment>
<dbReference type="OMA" id="CTEFVIW"/>
<dbReference type="AlphaFoldDB" id="A0A0D2SWY3"/>
<dbReference type="PANTHER" id="PTHR11706:SF77">
    <property type="entry name" value="METAL TRANSPORTER NRAMP5"/>
    <property type="match status" value="1"/>
</dbReference>
<reference evidence="9 10" key="1">
    <citation type="journal article" date="2012" name="Nature">
        <title>Repeated polyploidization of Gossypium genomes and the evolution of spinnable cotton fibres.</title>
        <authorList>
            <person name="Paterson A.H."/>
            <person name="Wendel J.F."/>
            <person name="Gundlach H."/>
            <person name="Guo H."/>
            <person name="Jenkins J."/>
            <person name="Jin D."/>
            <person name="Llewellyn D."/>
            <person name="Showmaker K.C."/>
            <person name="Shu S."/>
            <person name="Udall J."/>
            <person name="Yoo M.J."/>
            <person name="Byers R."/>
            <person name="Chen W."/>
            <person name="Doron-Faigenboim A."/>
            <person name="Duke M.V."/>
            <person name="Gong L."/>
            <person name="Grimwood J."/>
            <person name="Grover C."/>
            <person name="Grupp K."/>
            <person name="Hu G."/>
            <person name="Lee T.H."/>
            <person name="Li J."/>
            <person name="Lin L."/>
            <person name="Liu T."/>
            <person name="Marler B.S."/>
            <person name="Page J.T."/>
            <person name="Roberts A.W."/>
            <person name="Romanel E."/>
            <person name="Sanders W.S."/>
            <person name="Szadkowski E."/>
            <person name="Tan X."/>
            <person name="Tang H."/>
            <person name="Xu C."/>
            <person name="Wang J."/>
            <person name="Wang Z."/>
            <person name="Zhang D."/>
            <person name="Zhang L."/>
            <person name="Ashrafi H."/>
            <person name="Bedon F."/>
            <person name="Bowers J.E."/>
            <person name="Brubaker C.L."/>
            <person name="Chee P.W."/>
            <person name="Das S."/>
            <person name="Gingle A.R."/>
            <person name="Haigler C.H."/>
            <person name="Harker D."/>
            <person name="Hoffmann L.V."/>
            <person name="Hovav R."/>
            <person name="Jones D.C."/>
            <person name="Lemke C."/>
            <person name="Mansoor S."/>
            <person name="ur Rahman M."/>
            <person name="Rainville L.N."/>
            <person name="Rambani A."/>
            <person name="Reddy U.K."/>
            <person name="Rong J.K."/>
            <person name="Saranga Y."/>
            <person name="Scheffler B.E."/>
            <person name="Scheffler J.A."/>
            <person name="Stelly D.M."/>
            <person name="Triplett B.A."/>
            <person name="Van Deynze A."/>
            <person name="Vaslin M.F."/>
            <person name="Waghmare V.N."/>
            <person name="Walford S.A."/>
            <person name="Wright R.J."/>
            <person name="Zaki E.A."/>
            <person name="Zhang T."/>
            <person name="Dennis E.S."/>
            <person name="Mayer K.F."/>
            <person name="Peterson D.G."/>
            <person name="Rokhsar D.S."/>
            <person name="Wang X."/>
            <person name="Schmutz J."/>
        </authorList>
    </citation>
    <scope>NUCLEOTIDE SEQUENCE [LARGE SCALE GENOMIC DNA]</scope>
</reference>
<keyword evidence="5 8" id="KW-1133">Transmembrane helix</keyword>
<dbReference type="Proteomes" id="UP000032304">
    <property type="component" value="Chromosome 10"/>
</dbReference>
<feature type="transmembrane region" description="Helical" evidence="8">
    <location>
        <begin position="128"/>
        <end position="150"/>
    </location>
</feature>
<dbReference type="PANTHER" id="PTHR11706">
    <property type="entry name" value="SOLUTE CARRIER PROTEIN FAMILY 11 MEMBER"/>
    <property type="match status" value="1"/>
</dbReference>
<dbReference type="GO" id="GO:0015086">
    <property type="term" value="F:cadmium ion transmembrane transporter activity"/>
    <property type="evidence" value="ECO:0007669"/>
    <property type="project" value="TreeGrafter"/>
</dbReference>
<keyword evidence="10" id="KW-1185">Reference proteome</keyword>
<evidence type="ECO:0000256" key="3">
    <source>
        <dbReference type="ARBA" id="ARBA00022448"/>
    </source>
</evidence>
<evidence type="ECO:0000256" key="6">
    <source>
        <dbReference type="ARBA" id="ARBA00023065"/>
    </source>
</evidence>
<accession>A0A0D2SWY3</accession>
<evidence type="ECO:0000256" key="2">
    <source>
        <dbReference type="ARBA" id="ARBA00009965"/>
    </source>
</evidence>
<dbReference type="Pfam" id="PF01566">
    <property type="entry name" value="Nramp"/>
    <property type="match status" value="1"/>
</dbReference>
<dbReference type="GO" id="GO:0005384">
    <property type="term" value="F:manganese ion transmembrane transporter activity"/>
    <property type="evidence" value="ECO:0007669"/>
    <property type="project" value="TreeGrafter"/>
</dbReference>
<keyword evidence="7 8" id="KW-0472">Membrane</keyword>
<dbReference type="PRINTS" id="PR00447">
    <property type="entry name" value="NATRESASSCMP"/>
</dbReference>
<dbReference type="Gramene" id="KJB67908">
    <property type="protein sequence ID" value="KJB67908"/>
    <property type="gene ID" value="B456_010G217400"/>
</dbReference>
<gene>
    <name evidence="9" type="ORF">B456_010G217400</name>
</gene>
<protein>
    <recommendedName>
        <fullName evidence="11">Metal transporter</fullName>
    </recommendedName>
</protein>
<dbReference type="GO" id="GO:0005886">
    <property type="term" value="C:plasma membrane"/>
    <property type="evidence" value="ECO:0007669"/>
    <property type="project" value="TreeGrafter"/>
</dbReference>
<sequence length="175" mass="18936">MVKYCLWILAEIVVIAVDIPKVWVGVLLTGLSTLLLLGLQRYGVRKLEMLIAVLVFVMAGCFFGEMSYVKPPASGVVKGIFVPKLNGQEATSDAIAILGALVMTHNIFLHSALVLSRKDACRHFLIECGIALFVAFLINVVVVAVSASVYTVDNVSNANQQHCNDLNLNSASFLL</sequence>
<name>A0A0D2SWY3_GOSRA</name>
<dbReference type="InterPro" id="IPR001046">
    <property type="entry name" value="NRAMP_fam"/>
</dbReference>
<evidence type="ECO:0000313" key="9">
    <source>
        <dbReference type="EMBL" id="KJB67908.1"/>
    </source>
</evidence>
<evidence type="ECO:0000256" key="5">
    <source>
        <dbReference type="ARBA" id="ARBA00022989"/>
    </source>
</evidence>
<dbReference type="GO" id="GO:0034755">
    <property type="term" value="P:iron ion transmembrane transport"/>
    <property type="evidence" value="ECO:0007669"/>
    <property type="project" value="TreeGrafter"/>
</dbReference>
<comment type="similarity">
    <text evidence="2">Belongs to the NRAMP (TC 2.A.55) family.</text>
</comment>
<dbReference type="EMBL" id="CM001749">
    <property type="protein sequence ID" value="KJB67908.1"/>
    <property type="molecule type" value="Genomic_DNA"/>
</dbReference>
<dbReference type="STRING" id="29730.A0A0D2SWY3"/>
<keyword evidence="3" id="KW-0813">Transport</keyword>
<evidence type="ECO:0000256" key="4">
    <source>
        <dbReference type="ARBA" id="ARBA00022692"/>
    </source>
</evidence>
<feature type="transmembrane region" description="Helical" evidence="8">
    <location>
        <begin position="94"/>
        <end position="116"/>
    </location>
</feature>
<keyword evidence="4 8" id="KW-0812">Transmembrane</keyword>
<evidence type="ECO:0000256" key="7">
    <source>
        <dbReference type="ARBA" id="ARBA00023136"/>
    </source>
</evidence>
<dbReference type="eggNOG" id="KOG1291">
    <property type="taxonomic scope" value="Eukaryota"/>
</dbReference>
<proteinExistence type="inferred from homology"/>
<evidence type="ECO:0000313" key="10">
    <source>
        <dbReference type="Proteomes" id="UP000032304"/>
    </source>
</evidence>